<evidence type="ECO:0000256" key="5">
    <source>
        <dbReference type="ARBA" id="ARBA00047918"/>
    </source>
</evidence>
<evidence type="ECO:0000256" key="1">
    <source>
        <dbReference type="ARBA" id="ARBA00012636"/>
    </source>
</evidence>
<dbReference type="EC" id="2.3.3.9" evidence="1"/>
<comment type="catalytic activity">
    <reaction evidence="5">
        <text>glyoxylate + acetyl-CoA + H2O = (S)-malate + CoA + H(+)</text>
        <dbReference type="Rhea" id="RHEA:18181"/>
        <dbReference type="ChEBI" id="CHEBI:15377"/>
        <dbReference type="ChEBI" id="CHEBI:15378"/>
        <dbReference type="ChEBI" id="CHEBI:15589"/>
        <dbReference type="ChEBI" id="CHEBI:36655"/>
        <dbReference type="ChEBI" id="CHEBI:57287"/>
        <dbReference type="ChEBI" id="CHEBI:57288"/>
        <dbReference type="EC" id="2.3.3.9"/>
    </reaction>
</comment>
<feature type="active site" description="Proton acceptor" evidence="6">
    <location>
        <position position="183"/>
    </location>
</feature>
<feature type="domain" description="Malate synthase N-terminal" evidence="8">
    <location>
        <begin position="40"/>
        <end position="90"/>
    </location>
</feature>
<dbReference type="PANTHER" id="PTHR42902:SF2">
    <property type="entry name" value="MALATE SYNTHASE"/>
    <property type="match status" value="1"/>
</dbReference>
<dbReference type="Pfam" id="PF20659">
    <property type="entry name" value="MS_C"/>
    <property type="match status" value="1"/>
</dbReference>
<dbReference type="FunFam" id="1.20.1220.12:FF:000001">
    <property type="entry name" value="Malate synthase"/>
    <property type="match status" value="1"/>
</dbReference>
<keyword evidence="3" id="KW-0816">Tricarboxylic acid cycle</keyword>
<evidence type="ECO:0000256" key="4">
    <source>
        <dbReference type="ARBA" id="ARBA00022679"/>
    </source>
</evidence>
<keyword evidence="2" id="KW-0329">Glyoxylate bypass</keyword>
<dbReference type="GO" id="GO:0006099">
    <property type="term" value="P:tricarboxylic acid cycle"/>
    <property type="evidence" value="ECO:0007669"/>
    <property type="project" value="UniProtKB-KW"/>
</dbReference>
<dbReference type="InterPro" id="IPR006252">
    <property type="entry name" value="Malate_synthA"/>
</dbReference>
<name>A0A8T1W9M1_9STRA</name>
<dbReference type="GO" id="GO:0005737">
    <property type="term" value="C:cytoplasm"/>
    <property type="evidence" value="ECO:0007669"/>
    <property type="project" value="TreeGrafter"/>
</dbReference>
<dbReference type="InterPro" id="IPR048356">
    <property type="entry name" value="MS_N"/>
</dbReference>
<accession>A0A8T1W9M1</accession>
<dbReference type="Proteomes" id="UP000693981">
    <property type="component" value="Unassembled WGS sequence"/>
</dbReference>
<feature type="domain" description="Malate synthase TIM barrel" evidence="7">
    <location>
        <begin position="180"/>
        <end position="412"/>
    </location>
</feature>
<dbReference type="Pfam" id="PF20656">
    <property type="entry name" value="MS_N"/>
    <property type="match status" value="1"/>
</dbReference>
<dbReference type="EMBL" id="JAGDFL010000376">
    <property type="protein sequence ID" value="KAG7390692.1"/>
    <property type="molecule type" value="Genomic_DNA"/>
</dbReference>
<comment type="caution">
    <text evidence="10">The sequence shown here is derived from an EMBL/GenBank/DDBJ whole genome shotgun (WGS) entry which is preliminary data.</text>
</comment>
<evidence type="ECO:0000313" key="10">
    <source>
        <dbReference type="EMBL" id="KAG7390692.1"/>
    </source>
</evidence>
<dbReference type="PIRSF" id="PIRSF001363">
    <property type="entry name" value="Malate_synth"/>
    <property type="match status" value="1"/>
</dbReference>
<keyword evidence="11" id="KW-1185">Reference proteome</keyword>
<dbReference type="InterPro" id="IPR001465">
    <property type="entry name" value="Malate_synthase_TIM"/>
</dbReference>
<evidence type="ECO:0000313" key="11">
    <source>
        <dbReference type="Proteomes" id="UP000693981"/>
    </source>
</evidence>
<dbReference type="InterPro" id="IPR048355">
    <property type="entry name" value="MS_C"/>
</dbReference>
<gene>
    <name evidence="10" type="ORF">PHYBOEH_006945</name>
</gene>
<reference evidence="10" key="1">
    <citation type="submission" date="2021-02" db="EMBL/GenBank/DDBJ databases">
        <authorList>
            <person name="Palmer J.M."/>
        </authorList>
    </citation>
    <scope>NUCLEOTIDE SEQUENCE</scope>
    <source>
        <strain evidence="10">SCRP23</strain>
    </source>
</reference>
<evidence type="ECO:0000259" key="7">
    <source>
        <dbReference type="Pfam" id="PF01274"/>
    </source>
</evidence>
<dbReference type="FunFam" id="3.20.20.360:FF:000001">
    <property type="entry name" value="Malate synthase"/>
    <property type="match status" value="1"/>
</dbReference>
<protein>
    <recommendedName>
        <fullName evidence="1">malate synthase</fullName>
        <ecNumber evidence="1">2.3.3.9</ecNumber>
    </recommendedName>
</protein>
<organism evidence="10 11">
    <name type="scientific">Phytophthora boehmeriae</name>
    <dbReference type="NCBI Taxonomy" id="109152"/>
    <lineage>
        <taxon>Eukaryota</taxon>
        <taxon>Sar</taxon>
        <taxon>Stramenopiles</taxon>
        <taxon>Oomycota</taxon>
        <taxon>Peronosporomycetes</taxon>
        <taxon>Peronosporales</taxon>
        <taxon>Peronosporaceae</taxon>
        <taxon>Phytophthora</taxon>
    </lineage>
</organism>
<dbReference type="OrthoDB" id="4078635at2759"/>
<evidence type="ECO:0000259" key="9">
    <source>
        <dbReference type="Pfam" id="PF20659"/>
    </source>
</evidence>
<dbReference type="GO" id="GO:0006097">
    <property type="term" value="P:glyoxylate cycle"/>
    <property type="evidence" value="ECO:0007669"/>
    <property type="project" value="UniProtKB-KW"/>
</dbReference>
<dbReference type="PANTHER" id="PTHR42902">
    <property type="entry name" value="MALATE SYNTHASE"/>
    <property type="match status" value="1"/>
</dbReference>
<proteinExistence type="predicted"/>
<feature type="active site" description="Proton donor" evidence="6">
    <location>
        <position position="469"/>
    </location>
</feature>
<dbReference type="GO" id="GO:0004474">
    <property type="term" value="F:malate synthase activity"/>
    <property type="evidence" value="ECO:0007669"/>
    <property type="project" value="UniProtKB-EC"/>
</dbReference>
<evidence type="ECO:0000256" key="6">
    <source>
        <dbReference type="PIRSR" id="PIRSR601465-50"/>
    </source>
</evidence>
<dbReference type="AlphaFoldDB" id="A0A8T1W9M1"/>
<sequence length="563" mass="63299">MKRISRLHEQLNAPQASASAPCVDIFTSPRDADCPQHVYDAVLSPAAVEFVAELATAFQHEVEKLHARRQGRRLATEQQGLMPHFLEETRSIREDQTWRVDPQPEALQDRRVDIGDVSPADDDFLLRALNSGAQGVQVDFDDGHCPTWSNTLQGHFNIIQAARGILEVKGQRLVANPALLIVRPRAWNMDEPNVLVNGKSVSGALFDFGLHLFHNGKHLLGNGTGPFLYLPKLEGYAEAALWRKIFEYTEEKLAFAMGSIKATVLIENIFAAFEMDEILFELRHHSSGLNCGMWDYTASIVTNFRLQHEFLLPDRQQYVSMKSDFLRYYMELLILTCKRRNAPATTGMVPSVLAELPQEMSKIEAIEKARSGKSLEAHAGSNGALVYDVLLVNPVQQVFTAARKRDNSNSNRSSSVAVDEHFVARKLLSLPHGKVTLQSVETNVRVALLYILHWLHGRGTVVVNGCVEDSATAEISRAQLWQWVYHRVPLAASSKQVNVSLINEMLENVVKEQTRAHCYLPQFVDAARHLVFLLVTMRSPPAFITTFLQEQGQLMKTLQRQHN</sequence>
<dbReference type="Pfam" id="PF01274">
    <property type="entry name" value="MS_TIM-barrel"/>
    <property type="match status" value="1"/>
</dbReference>
<evidence type="ECO:0000259" key="8">
    <source>
        <dbReference type="Pfam" id="PF20656"/>
    </source>
</evidence>
<feature type="domain" description="Malate synthase C-terminal" evidence="9">
    <location>
        <begin position="435"/>
        <end position="528"/>
    </location>
</feature>
<evidence type="ECO:0000256" key="3">
    <source>
        <dbReference type="ARBA" id="ARBA00022532"/>
    </source>
</evidence>
<keyword evidence="4" id="KW-0808">Transferase</keyword>
<evidence type="ECO:0000256" key="2">
    <source>
        <dbReference type="ARBA" id="ARBA00022435"/>
    </source>
</evidence>